<dbReference type="Pfam" id="PF04321">
    <property type="entry name" value="RmlD_sub_bind"/>
    <property type="match status" value="1"/>
</dbReference>
<evidence type="ECO:0000313" key="8">
    <source>
        <dbReference type="EMBL" id="SEA48933.1"/>
    </source>
</evidence>
<keyword evidence="9" id="KW-1185">Reference proteome</keyword>
<reference evidence="8 9" key="1">
    <citation type="submission" date="2016-10" db="EMBL/GenBank/DDBJ databases">
        <authorList>
            <person name="de Groot N.N."/>
        </authorList>
    </citation>
    <scope>NUCLEOTIDE SEQUENCE [LARGE SCALE GENOMIC DNA]</scope>
    <source>
        <strain evidence="8 9">DSM 23581</strain>
    </source>
</reference>
<dbReference type="Proteomes" id="UP000198820">
    <property type="component" value="Unassembled WGS sequence"/>
</dbReference>
<dbReference type="PANTHER" id="PTHR10491:SF4">
    <property type="entry name" value="METHIONINE ADENOSYLTRANSFERASE 2 SUBUNIT BETA"/>
    <property type="match status" value="1"/>
</dbReference>
<comment type="similarity">
    <text evidence="2 6">Belongs to the dTDP-4-dehydrorhamnose reductase family.</text>
</comment>
<name>A0A1H4BLA1_9FLAO</name>
<evidence type="ECO:0000256" key="4">
    <source>
        <dbReference type="ARBA" id="ARBA00017099"/>
    </source>
</evidence>
<organism evidence="8 9">
    <name type="scientific">Psychroflexus halocasei</name>
    <dbReference type="NCBI Taxonomy" id="908615"/>
    <lineage>
        <taxon>Bacteria</taxon>
        <taxon>Pseudomonadati</taxon>
        <taxon>Bacteroidota</taxon>
        <taxon>Flavobacteriia</taxon>
        <taxon>Flavobacteriales</taxon>
        <taxon>Flavobacteriaceae</taxon>
        <taxon>Psychroflexus</taxon>
    </lineage>
</organism>
<dbReference type="SUPFAM" id="SSF51735">
    <property type="entry name" value="NAD(P)-binding Rossmann-fold domains"/>
    <property type="match status" value="1"/>
</dbReference>
<dbReference type="GO" id="GO:0008831">
    <property type="term" value="F:dTDP-4-dehydrorhamnose reductase activity"/>
    <property type="evidence" value="ECO:0007669"/>
    <property type="project" value="UniProtKB-EC"/>
</dbReference>
<comment type="catalytic activity">
    <reaction evidence="5">
        <text>dTDP-beta-L-rhamnose + NADP(+) = dTDP-4-dehydro-beta-L-rhamnose + NADPH + H(+)</text>
        <dbReference type="Rhea" id="RHEA:21796"/>
        <dbReference type="ChEBI" id="CHEBI:15378"/>
        <dbReference type="ChEBI" id="CHEBI:57510"/>
        <dbReference type="ChEBI" id="CHEBI:57783"/>
        <dbReference type="ChEBI" id="CHEBI:58349"/>
        <dbReference type="ChEBI" id="CHEBI:62830"/>
        <dbReference type="EC" id="1.1.1.133"/>
    </reaction>
</comment>
<evidence type="ECO:0000256" key="1">
    <source>
        <dbReference type="ARBA" id="ARBA00004781"/>
    </source>
</evidence>
<feature type="domain" description="RmlD-like substrate binding" evidence="7">
    <location>
        <begin position="1"/>
        <end position="279"/>
    </location>
</feature>
<protein>
    <recommendedName>
        <fullName evidence="4 6">dTDP-4-dehydrorhamnose reductase</fullName>
        <ecNumber evidence="3 6">1.1.1.133</ecNumber>
    </recommendedName>
</protein>
<dbReference type="PANTHER" id="PTHR10491">
    <property type="entry name" value="DTDP-4-DEHYDRORHAMNOSE REDUCTASE"/>
    <property type="match status" value="1"/>
</dbReference>
<dbReference type="InterPro" id="IPR005913">
    <property type="entry name" value="dTDP_dehydrorham_reduct"/>
</dbReference>
<dbReference type="EC" id="1.1.1.133" evidence="3 6"/>
<dbReference type="Gene3D" id="3.40.50.720">
    <property type="entry name" value="NAD(P)-binding Rossmann-like Domain"/>
    <property type="match status" value="1"/>
</dbReference>
<dbReference type="RefSeq" id="WP_093244281.1">
    <property type="nucleotide sequence ID" value="NZ_FNQF01000006.1"/>
</dbReference>
<dbReference type="EMBL" id="FNQF01000006">
    <property type="protein sequence ID" value="SEA48933.1"/>
    <property type="molecule type" value="Genomic_DNA"/>
</dbReference>
<dbReference type="STRING" id="908615.SAMN05421540_10686"/>
<proteinExistence type="inferred from homology"/>
<dbReference type="NCBIfam" id="TIGR01214">
    <property type="entry name" value="rmlD"/>
    <property type="match status" value="1"/>
</dbReference>
<evidence type="ECO:0000256" key="5">
    <source>
        <dbReference type="ARBA" id="ARBA00048200"/>
    </source>
</evidence>
<keyword evidence="6" id="KW-0560">Oxidoreductase</keyword>
<evidence type="ECO:0000259" key="7">
    <source>
        <dbReference type="Pfam" id="PF04321"/>
    </source>
</evidence>
<gene>
    <name evidence="8" type="ORF">SAMN05421540_10686</name>
</gene>
<evidence type="ECO:0000313" key="9">
    <source>
        <dbReference type="Proteomes" id="UP000198820"/>
    </source>
</evidence>
<sequence length="281" mass="31992">MKVLVTGANGQLGQVFQKKEKQIKADFIFQNSSSLDLTNHAAVESFFQENEFDYCINCAAYTNVEAAETEIEKAFLVNARAAENLAKVCQKNQVVLIHPSTDYVFDGEKETAYLEVDETQPINVYGASKLKGEELIKKSLKEHFIIRTSWLYSEFGKNFFTFIKSQIDQNAEEVKITTEQKGTPTNANDLADFILWLISNKSKAYGVYHFSNLGSLTWYDFTLEIKSLYHSDIQVSAVDHFKTKAKRPQNSTLDKSKLIKNFNYQIKSWDKSLANLITEIG</sequence>
<dbReference type="InterPro" id="IPR029903">
    <property type="entry name" value="RmlD-like-bd"/>
</dbReference>
<evidence type="ECO:0000256" key="6">
    <source>
        <dbReference type="RuleBase" id="RU364082"/>
    </source>
</evidence>
<dbReference type="AlphaFoldDB" id="A0A1H4BLA1"/>
<comment type="function">
    <text evidence="6">Catalyzes the reduction of dTDP-6-deoxy-L-lyxo-4-hexulose to yield dTDP-L-rhamnose.</text>
</comment>
<dbReference type="GO" id="GO:0005829">
    <property type="term" value="C:cytosol"/>
    <property type="evidence" value="ECO:0007669"/>
    <property type="project" value="TreeGrafter"/>
</dbReference>
<dbReference type="Gene3D" id="3.90.25.10">
    <property type="entry name" value="UDP-galactose 4-epimerase, domain 1"/>
    <property type="match status" value="1"/>
</dbReference>
<dbReference type="CDD" id="cd05254">
    <property type="entry name" value="dTDP_HR_like_SDR_e"/>
    <property type="match status" value="1"/>
</dbReference>
<evidence type="ECO:0000256" key="2">
    <source>
        <dbReference type="ARBA" id="ARBA00010944"/>
    </source>
</evidence>
<accession>A0A1H4BLA1</accession>
<comment type="pathway">
    <text evidence="1 6">Carbohydrate biosynthesis; dTDP-L-rhamnose biosynthesis.</text>
</comment>
<dbReference type="InterPro" id="IPR036291">
    <property type="entry name" value="NAD(P)-bd_dom_sf"/>
</dbReference>
<dbReference type="GO" id="GO:0019305">
    <property type="term" value="P:dTDP-rhamnose biosynthetic process"/>
    <property type="evidence" value="ECO:0007669"/>
    <property type="project" value="UniProtKB-UniPathway"/>
</dbReference>
<keyword evidence="6" id="KW-0521">NADP</keyword>
<evidence type="ECO:0000256" key="3">
    <source>
        <dbReference type="ARBA" id="ARBA00012929"/>
    </source>
</evidence>
<dbReference type="UniPathway" id="UPA00124"/>